<proteinExistence type="predicted"/>
<sequence>QTVDGIPLGDDGPKEHSQPLVVGKGAAGVPGRNEAVEDVDEPQAAQEVVDQGEGSQPLRLQVKDAFSHYHPLTGRQSSVSINARYRSCQGV</sequence>
<feature type="region of interest" description="Disordered" evidence="1">
    <location>
        <begin position="1"/>
        <end position="29"/>
    </location>
</feature>
<protein>
    <submittedName>
        <fullName evidence="2">Uncharacterized protein</fullName>
    </submittedName>
</protein>
<comment type="caution">
    <text evidence="2">The sequence shown here is derived from an EMBL/GenBank/DDBJ whole genome shotgun (WGS) entry which is preliminary data.</text>
</comment>
<dbReference type="EMBL" id="BLSC01000179">
    <property type="protein sequence ID" value="GFP37830.1"/>
    <property type="molecule type" value="Genomic_DNA"/>
</dbReference>
<organism evidence="2 3">
    <name type="scientific">Candidatus Hakubella thermalkaliphila</name>
    <dbReference type="NCBI Taxonomy" id="2754717"/>
    <lineage>
        <taxon>Bacteria</taxon>
        <taxon>Bacillati</taxon>
        <taxon>Actinomycetota</taxon>
        <taxon>Actinomycetota incertae sedis</taxon>
        <taxon>Candidatus Hakubellales</taxon>
        <taxon>Candidatus Hakubellaceae</taxon>
        <taxon>Candidatus Hakubella</taxon>
    </lineage>
</organism>
<evidence type="ECO:0000313" key="3">
    <source>
        <dbReference type="Proteomes" id="UP000561271"/>
    </source>
</evidence>
<evidence type="ECO:0000313" key="2">
    <source>
        <dbReference type="EMBL" id="GFP37830.1"/>
    </source>
</evidence>
<feature type="non-terminal residue" evidence="2">
    <location>
        <position position="1"/>
    </location>
</feature>
<dbReference type="AlphaFoldDB" id="A0A6V8Q024"/>
<gene>
    <name evidence="2" type="ORF">HKBW3S44_01510</name>
</gene>
<evidence type="ECO:0000256" key="1">
    <source>
        <dbReference type="SAM" id="MobiDB-lite"/>
    </source>
</evidence>
<accession>A0A6V8Q024</accession>
<reference evidence="2 3" key="1">
    <citation type="journal article" date="2020" name="Front. Microbiol.">
        <title>Single-cell genomics of novel Actinobacteria with the Wood-Ljungdahl pathway discovered in a serpentinizing system.</title>
        <authorList>
            <person name="Merino N."/>
            <person name="Kawai M."/>
            <person name="Boyd E.S."/>
            <person name="Colman D.R."/>
            <person name="McGlynn S.E."/>
            <person name="Nealson K.H."/>
            <person name="Kurokawa K."/>
            <person name="Hongoh Y."/>
        </authorList>
    </citation>
    <scope>NUCLEOTIDE SEQUENCE [LARGE SCALE GENOMIC DNA]</scope>
    <source>
        <strain evidence="2 3">S44</strain>
    </source>
</reference>
<dbReference type="Proteomes" id="UP000561271">
    <property type="component" value="Unassembled WGS sequence"/>
</dbReference>
<name>A0A6V8Q024_9ACTN</name>